<evidence type="ECO:0000256" key="1">
    <source>
        <dbReference type="SAM" id="MobiDB-lite"/>
    </source>
</evidence>
<evidence type="ECO:0000313" key="2">
    <source>
        <dbReference type="EMBL" id="CAG8699935.1"/>
    </source>
</evidence>
<keyword evidence="3" id="KW-1185">Reference proteome</keyword>
<gene>
    <name evidence="2" type="ORF">FCALED_LOCUS13427</name>
</gene>
<feature type="compositionally biased region" description="Low complexity" evidence="1">
    <location>
        <begin position="25"/>
        <end position="37"/>
    </location>
</feature>
<comment type="caution">
    <text evidence="2">The sequence shown here is derived from an EMBL/GenBank/DDBJ whole genome shotgun (WGS) entry which is preliminary data.</text>
</comment>
<proteinExistence type="predicted"/>
<feature type="region of interest" description="Disordered" evidence="1">
    <location>
        <begin position="14"/>
        <end position="45"/>
    </location>
</feature>
<dbReference type="EMBL" id="CAJVPQ010007734">
    <property type="protein sequence ID" value="CAG8699935.1"/>
    <property type="molecule type" value="Genomic_DNA"/>
</dbReference>
<name>A0A9N9N3E0_9GLOM</name>
<organism evidence="2 3">
    <name type="scientific">Funneliformis caledonium</name>
    <dbReference type="NCBI Taxonomy" id="1117310"/>
    <lineage>
        <taxon>Eukaryota</taxon>
        <taxon>Fungi</taxon>
        <taxon>Fungi incertae sedis</taxon>
        <taxon>Mucoromycota</taxon>
        <taxon>Glomeromycotina</taxon>
        <taxon>Glomeromycetes</taxon>
        <taxon>Glomerales</taxon>
        <taxon>Glomeraceae</taxon>
        <taxon>Funneliformis</taxon>
    </lineage>
</organism>
<dbReference type="Proteomes" id="UP000789570">
    <property type="component" value="Unassembled WGS sequence"/>
</dbReference>
<protein>
    <submittedName>
        <fullName evidence="2">14435_t:CDS:1</fullName>
    </submittedName>
</protein>
<accession>A0A9N9N3E0</accession>
<dbReference type="AlphaFoldDB" id="A0A9N9N3E0"/>
<reference evidence="2" key="1">
    <citation type="submission" date="2021-06" db="EMBL/GenBank/DDBJ databases">
        <authorList>
            <person name="Kallberg Y."/>
            <person name="Tangrot J."/>
            <person name="Rosling A."/>
        </authorList>
    </citation>
    <scope>NUCLEOTIDE SEQUENCE</scope>
    <source>
        <strain evidence="2">UK204</strain>
    </source>
</reference>
<evidence type="ECO:0000313" key="3">
    <source>
        <dbReference type="Proteomes" id="UP000789570"/>
    </source>
</evidence>
<sequence length="67" mass="7214">ETSSIEVNLVKESSSNNLNKGKSPEIITSTSSISETTAPKPTVSIDESFNMSENILDTSTIGFDARY</sequence>
<feature type="non-terminal residue" evidence="2">
    <location>
        <position position="1"/>
    </location>
</feature>